<reference evidence="2" key="1">
    <citation type="submission" date="2022-06" db="EMBL/GenBank/DDBJ databases">
        <authorList>
            <person name="Berger JAMES D."/>
            <person name="Berger JAMES D."/>
        </authorList>
    </citation>
    <scope>NUCLEOTIDE SEQUENCE [LARGE SCALE GENOMIC DNA]</scope>
</reference>
<keyword evidence="2" id="KW-1185">Reference proteome</keyword>
<name>A0AA85JTI9_TRIRE</name>
<evidence type="ECO:0000313" key="3">
    <source>
        <dbReference type="WBParaSite" id="TREG1_46030.1"/>
    </source>
</evidence>
<accession>A0AA85JTI9</accession>
<sequence length="101" mass="11312">MNNSSTWYILFVLLSFIHCILLPLTSAWKIAPSEIPADSILSNGETNGELDGTPGWIDEMNTVPSYLIAPSNKMSQVLSCSNEKQGRQYYYYITPIQFTGD</sequence>
<evidence type="ECO:0008006" key="4">
    <source>
        <dbReference type="Google" id="ProtNLM"/>
    </source>
</evidence>
<evidence type="ECO:0000313" key="2">
    <source>
        <dbReference type="Proteomes" id="UP000050795"/>
    </source>
</evidence>
<evidence type="ECO:0000256" key="1">
    <source>
        <dbReference type="SAM" id="SignalP"/>
    </source>
</evidence>
<protein>
    <recommendedName>
        <fullName evidence="4">Ephrin RBD domain-containing protein</fullName>
    </recommendedName>
</protein>
<proteinExistence type="predicted"/>
<dbReference type="Proteomes" id="UP000050795">
    <property type="component" value="Unassembled WGS sequence"/>
</dbReference>
<organism evidence="2 3">
    <name type="scientific">Trichobilharzia regenti</name>
    <name type="common">Nasal bird schistosome</name>
    <dbReference type="NCBI Taxonomy" id="157069"/>
    <lineage>
        <taxon>Eukaryota</taxon>
        <taxon>Metazoa</taxon>
        <taxon>Spiralia</taxon>
        <taxon>Lophotrochozoa</taxon>
        <taxon>Platyhelminthes</taxon>
        <taxon>Trematoda</taxon>
        <taxon>Digenea</taxon>
        <taxon>Strigeidida</taxon>
        <taxon>Schistosomatoidea</taxon>
        <taxon>Schistosomatidae</taxon>
        <taxon>Trichobilharzia</taxon>
    </lineage>
</organism>
<dbReference type="AlphaFoldDB" id="A0AA85JTI9"/>
<reference evidence="3" key="2">
    <citation type="submission" date="2023-11" db="UniProtKB">
        <authorList>
            <consortium name="WormBaseParasite"/>
        </authorList>
    </citation>
    <scope>IDENTIFICATION</scope>
</reference>
<dbReference type="WBParaSite" id="TREG1_46030.1">
    <property type="protein sequence ID" value="TREG1_46030.1"/>
    <property type="gene ID" value="TREG1_46030"/>
</dbReference>
<keyword evidence="1" id="KW-0732">Signal</keyword>
<feature type="signal peptide" evidence="1">
    <location>
        <begin position="1"/>
        <end position="27"/>
    </location>
</feature>
<feature type="chain" id="PRO_5041680425" description="Ephrin RBD domain-containing protein" evidence="1">
    <location>
        <begin position="28"/>
        <end position="101"/>
    </location>
</feature>